<dbReference type="AlphaFoldDB" id="A0AAE3VMR4"/>
<proteinExistence type="predicted"/>
<name>A0AAE3VMR4_9HYPH</name>
<sequence>MEMKDEVRIEAPRDRVYAALNDPDILKDCIPGCDDLFKHSDTELTAKVALKVGR</sequence>
<dbReference type="InterPro" id="IPR010419">
    <property type="entry name" value="CO_DH_gsu"/>
</dbReference>
<evidence type="ECO:0000313" key="1">
    <source>
        <dbReference type="EMBL" id="MDQ0314896.1"/>
    </source>
</evidence>
<evidence type="ECO:0000313" key="2">
    <source>
        <dbReference type="Proteomes" id="UP001229244"/>
    </source>
</evidence>
<dbReference type="SUPFAM" id="SSF55961">
    <property type="entry name" value="Bet v1-like"/>
    <property type="match status" value="1"/>
</dbReference>
<dbReference type="Proteomes" id="UP001229244">
    <property type="component" value="Unassembled WGS sequence"/>
</dbReference>
<reference evidence="1" key="1">
    <citation type="submission" date="2023-07" db="EMBL/GenBank/DDBJ databases">
        <title>Genomic Encyclopedia of Type Strains, Phase IV (KMG-IV): sequencing the most valuable type-strain genomes for metagenomic binning, comparative biology and taxonomic classification.</title>
        <authorList>
            <person name="Goeker M."/>
        </authorList>
    </citation>
    <scope>NUCLEOTIDE SEQUENCE</scope>
    <source>
        <strain evidence="1">DSM 21202</strain>
    </source>
</reference>
<keyword evidence="2" id="KW-1185">Reference proteome</keyword>
<dbReference type="PANTHER" id="PTHR38588">
    <property type="entry name" value="BLL0334 PROTEIN"/>
    <property type="match status" value="1"/>
</dbReference>
<protein>
    <submittedName>
        <fullName evidence="1">Carbon monoxide dehydrogenase subunit G</fullName>
    </submittedName>
</protein>
<dbReference type="Gene3D" id="3.30.530.20">
    <property type="match status" value="1"/>
</dbReference>
<dbReference type="EMBL" id="JAUSUL010000001">
    <property type="protein sequence ID" value="MDQ0314896.1"/>
    <property type="molecule type" value="Genomic_DNA"/>
</dbReference>
<organism evidence="1 2">
    <name type="scientific">Amorphus orientalis</name>
    <dbReference type="NCBI Taxonomy" id="649198"/>
    <lineage>
        <taxon>Bacteria</taxon>
        <taxon>Pseudomonadati</taxon>
        <taxon>Pseudomonadota</taxon>
        <taxon>Alphaproteobacteria</taxon>
        <taxon>Hyphomicrobiales</taxon>
        <taxon>Amorphaceae</taxon>
        <taxon>Amorphus</taxon>
    </lineage>
</organism>
<gene>
    <name evidence="1" type="ORF">J2S73_001333</name>
</gene>
<dbReference type="Pfam" id="PF06240">
    <property type="entry name" value="COXG"/>
    <property type="match status" value="1"/>
</dbReference>
<dbReference type="PANTHER" id="PTHR38588:SF1">
    <property type="entry name" value="BLL0334 PROTEIN"/>
    <property type="match status" value="1"/>
</dbReference>
<comment type="caution">
    <text evidence="1">The sequence shown here is derived from an EMBL/GenBank/DDBJ whole genome shotgun (WGS) entry which is preliminary data.</text>
</comment>
<accession>A0AAE3VMR4</accession>
<dbReference type="InterPro" id="IPR023393">
    <property type="entry name" value="START-like_dom_sf"/>
</dbReference>